<protein>
    <submittedName>
        <fullName evidence="1">Uncharacterized protein</fullName>
    </submittedName>
</protein>
<evidence type="ECO:0000313" key="1">
    <source>
        <dbReference type="EMBL" id="CAN69071.1"/>
    </source>
</evidence>
<organism evidence="1">
    <name type="scientific">Vitis vinifera</name>
    <name type="common">Grape</name>
    <dbReference type="NCBI Taxonomy" id="29760"/>
    <lineage>
        <taxon>Eukaryota</taxon>
        <taxon>Viridiplantae</taxon>
        <taxon>Streptophyta</taxon>
        <taxon>Embryophyta</taxon>
        <taxon>Tracheophyta</taxon>
        <taxon>Spermatophyta</taxon>
        <taxon>Magnoliopsida</taxon>
        <taxon>eudicotyledons</taxon>
        <taxon>Gunneridae</taxon>
        <taxon>Pentapetalae</taxon>
        <taxon>rosids</taxon>
        <taxon>Vitales</taxon>
        <taxon>Vitaceae</taxon>
        <taxon>Viteae</taxon>
        <taxon>Vitis</taxon>
    </lineage>
</organism>
<gene>
    <name evidence="1" type="ORF">VITISV_007588</name>
</gene>
<reference evidence="1" key="1">
    <citation type="journal article" date="2007" name="PLoS ONE">
        <title>The first genome sequence of an elite grapevine cultivar (Pinot noir Vitis vinifera L.): coping with a highly heterozygous genome.</title>
        <authorList>
            <person name="Velasco R."/>
            <person name="Zharkikh A."/>
            <person name="Troggio M."/>
            <person name="Cartwright D.A."/>
            <person name="Cestaro A."/>
            <person name="Pruss D."/>
            <person name="Pindo M."/>
            <person name="FitzGerald L.M."/>
            <person name="Vezzulli S."/>
            <person name="Reid J."/>
            <person name="Malacarne G."/>
            <person name="Iliev D."/>
            <person name="Coppola G."/>
            <person name="Wardell B."/>
            <person name="Micheletti D."/>
            <person name="Macalma T."/>
            <person name="Facci M."/>
            <person name="Mitchell J.T."/>
            <person name="Perazzolli M."/>
            <person name="Eldredge G."/>
            <person name="Gatto P."/>
            <person name="Oyzerski R."/>
            <person name="Moretto M."/>
            <person name="Gutin N."/>
            <person name="Stefanini M."/>
            <person name="Chen Y."/>
            <person name="Segala C."/>
            <person name="Davenport C."/>
            <person name="Dematte L."/>
            <person name="Mraz A."/>
            <person name="Battilana J."/>
            <person name="Stormo K."/>
            <person name="Costa F."/>
            <person name="Tao Q."/>
            <person name="Si-Ammour A."/>
            <person name="Harkins T."/>
            <person name="Lackey A."/>
            <person name="Perbost C."/>
            <person name="Taillon B."/>
            <person name="Stella A."/>
            <person name="Solovyev V."/>
            <person name="Fawcett J.A."/>
            <person name="Sterck L."/>
            <person name="Vandepoele K."/>
            <person name="Grando S.M."/>
            <person name="Toppo S."/>
            <person name="Moser C."/>
            <person name="Lanchbury J."/>
            <person name="Bogden R."/>
            <person name="Skolnick M."/>
            <person name="Sgaramella V."/>
            <person name="Bhatnagar S.K."/>
            <person name="Fontana P."/>
            <person name="Gutin A."/>
            <person name="Van de Peer Y."/>
            <person name="Salamini F."/>
            <person name="Viola R."/>
        </authorList>
    </citation>
    <scope>NUCLEOTIDE SEQUENCE</scope>
</reference>
<accession>A5AIC6</accession>
<proteinExistence type="predicted"/>
<name>A5AIC6_VITVI</name>
<sequence length="166" mass="19491">MVSARFRRHSRGLRNIFASTSYSRRAAKLASTLMFSASSLWHISGNFRRNSIALYKKAAKFSQQKADFATLWSDLLAMAVTPSFQLRIMHRLKHWILDFLSFEMCSFLAYFERLWQRAMELQSLVLHEFELFIALPWIPNNSPQSWIVLVIKLLTKTPKLTQFDKK</sequence>
<dbReference type="AlphaFoldDB" id="A5AIC6"/>
<dbReference type="EMBL" id="AM427414">
    <property type="protein sequence ID" value="CAN69071.1"/>
    <property type="molecule type" value="Genomic_DNA"/>
</dbReference>